<dbReference type="KEGG" id="plia:E4191_17225"/>
<dbReference type="InterPro" id="IPR016032">
    <property type="entry name" value="Sig_transdc_resp-reg_C-effctor"/>
</dbReference>
<dbReference type="Proteomes" id="UP000296374">
    <property type="component" value="Plasmid unnamed6"/>
</dbReference>
<dbReference type="GO" id="GO:0003677">
    <property type="term" value="F:DNA binding"/>
    <property type="evidence" value="ECO:0007669"/>
    <property type="project" value="InterPro"/>
</dbReference>
<evidence type="ECO:0000313" key="2">
    <source>
        <dbReference type="EMBL" id="QDA35890.1"/>
    </source>
</evidence>
<dbReference type="SUPFAM" id="SSF48452">
    <property type="entry name" value="TPR-like"/>
    <property type="match status" value="2"/>
</dbReference>
<dbReference type="InterPro" id="IPR051677">
    <property type="entry name" value="AfsR-DnrI-RedD_regulator"/>
</dbReference>
<dbReference type="SMART" id="SM01043">
    <property type="entry name" value="BTAD"/>
    <property type="match status" value="1"/>
</dbReference>
<dbReference type="PANTHER" id="PTHR35807">
    <property type="entry name" value="TRANSCRIPTIONAL REGULATOR REDD-RELATED"/>
    <property type="match status" value="1"/>
</dbReference>
<sequence length="660" mass="72349">MTAFDLQLLGGCRLTSLRDRPCALAVGRRGILLLAQLACPIGNHHSRSALQANLWPRSDQHHAQDSLRFELHRLRKVLGDAIGGDRRSVWLDPAIVTVDIGRFEQLVSEGTVSALSQACALYRGDLLADCELEDVQNDWLYPERERLRQLARSAFWALFSLYVWRGQASAAEQCAVTYLALDPYDERLHGALMRLRLGQGRRAAVAQQFANLSERLAHDLAVQPSSELTSLASRLNHAGRTRRRPFDAPSILGRGGEDVVDAPPLVAVSLFQNLSEQASLSVLSAALAEDIIIDLARFRTLAVLGRATAWAMTREPDLADWRRRFGVRYLVEGTVREAGNAIEVSVCLLSSGSERCLWADRFRGDLEGLPEFQENASRSIVAAVQVQVEAAELARIRHHPIECLSAYELYLRGRAEQRRGNPGSVESAFQLFSQAVQRDPGFGAAHAALALGWFGVGACSGSEAGNAMEYALRHAREAITLDPLQASGHLMHGMLLQTLRDFDTADHCIERALMLSPGDPETLAFSGLEKAYHGEAEAGAALVERAMTLEPGYPPLFAELMGKTAYIAGRYDSAVFWLRQSQNRVPTNRAWLAAAAARAGLRVEAAAHARAATATIERRLGPARLQEIGGPIAWLRGPARFRQSTDLAHYEEGLREAGLA</sequence>
<gene>
    <name evidence="2" type="ORF">E4191_17225</name>
</gene>
<dbReference type="Gene3D" id="1.10.10.10">
    <property type="entry name" value="Winged helix-like DNA-binding domain superfamily/Winged helix DNA-binding domain"/>
    <property type="match status" value="1"/>
</dbReference>
<dbReference type="Gene3D" id="3.40.50.10070">
    <property type="entry name" value="TolB, N-terminal domain"/>
    <property type="match status" value="1"/>
</dbReference>
<evidence type="ECO:0000259" key="1">
    <source>
        <dbReference type="SMART" id="SM01043"/>
    </source>
</evidence>
<dbReference type="Pfam" id="PF03704">
    <property type="entry name" value="BTAD"/>
    <property type="match status" value="1"/>
</dbReference>
<reference evidence="3" key="1">
    <citation type="submission" date="2019-05" db="EMBL/GenBank/DDBJ databases">
        <title>Tamlana fucoidanivorans sp. nov., isolated from the surface of algae collected from Fujian province in China.</title>
        <authorList>
            <person name="Li J."/>
        </authorList>
    </citation>
    <scope>NUCLEOTIDE SEQUENCE [LARGE SCALE GENOMIC DNA]</scope>
    <source>
        <strain evidence="3">2251</strain>
        <plasmid evidence="3">unnamed6</plasmid>
    </source>
</reference>
<keyword evidence="2" id="KW-0614">Plasmid</keyword>
<organism evidence="2 3">
    <name type="scientific">Paracoccus liaowanqingii</name>
    <dbReference type="NCBI Taxonomy" id="2560053"/>
    <lineage>
        <taxon>Bacteria</taxon>
        <taxon>Pseudomonadati</taxon>
        <taxon>Pseudomonadota</taxon>
        <taxon>Alphaproteobacteria</taxon>
        <taxon>Rhodobacterales</taxon>
        <taxon>Paracoccaceae</taxon>
        <taxon>Paracoccus</taxon>
    </lineage>
</organism>
<dbReference type="EMBL" id="CP040760">
    <property type="protein sequence ID" value="QDA35890.1"/>
    <property type="molecule type" value="Genomic_DNA"/>
</dbReference>
<dbReference type="GO" id="GO:0006355">
    <property type="term" value="P:regulation of DNA-templated transcription"/>
    <property type="evidence" value="ECO:0007669"/>
    <property type="project" value="InterPro"/>
</dbReference>
<dbReference type="Gene3D" id="1.25.40.10">
    <property type="entry name" value="Tetratricopeptide repeat domain"/>
    <property type="match status" value="2"/>
</dbReference>
<accession>A0A4Y5SQX1</accession>
<dbReference type="InterPro" id="IPR005158">
    <property type="entry name" value="BTAD"/>
</dbReference>
<proteinExistence type="predicted"/>
<dbReference type="SUPFAM" id="SSF46894">
    <property type="entry name" value="C-terminal effector domain of the bipartite response regulators"/>
    <property type="match status" value="1"/>
</dbReference>
<evidence type="ECO:0000313" key="3">
    <source>
        <dbReference type="Proteomes" id="UP000296374"/>
    </source>
</evidence>
<name>A0A4Y5SQX1_9RHOB</name>
<protein>
    <recommendedName>
        <fullName evidence="1">Bacterial transcriptional activator domain-containing protein</fullName>
    </recommendedName>
</protein>
<dbReference type="AlphaFoldDB" id="A0A4Y5SQX1"/>
<geneLocation type="plasmid" evidence="2 3">
    <name>unnamed6</name>
</geneLocation>
<dbReference type="InterPro" id="IPR011990">
    <property type="entry name" value="TPR-like_helical_dom_sf"/>
</dbReference>
<feature type="domain" description="Bacterial transcriptional activator" evidence="1">
    <location>
        <begin position="98"/>
        <end position="236"/>
    </location>
</feature>
<dbReference type="InterPro" id="IPR036388">
    <property type="entry name" value="WH-like_DNA-bd_sf"/>
</dbReference>